<dbReference type="PROSITE" id="PS01178">
    <property type="entry name" value="ANAPHYLATOXIN_2"/>
    <property type="match status" value="1"/>
</dbReference>
<comment type="caution">
    <text evidence="21">Lacks conserved residue(s) required for the propagation of feature annotation.</text>
</comment>
<organism evidence="29 30">
    <name type="scientific">Collichthys lucidus</name>
    <name type="common">Big head croaker</name>
    <name type="synonym">Sciaena lucida</name>
    <dbReference type="NCBI Taxonomy" id="240159"/>
    <lineage>
        <taxon>Eukaryota</taxon>
        <taxon>Metazoa</taxon>
        <taxon>Chordata</taxon>
        <taxon>Craniata</taxon>
        <taxon>Vertebrata</taxon>
        <taxon>Euteleostomi</taxon>
        <taxon>Actinopterygii</taxon>
        <taxon>Neopterygii</taxon>
        <taxon>Teleostei</taxon>
        <taxon>Neoteleostei</taxon>
        <taxon>Acanthomorphata</taxon>
        <taxon>Eupercaria</taxon>
        <taxon>Sciaenidae</taxon>
        <taxon>Collichthys</taxon>
    </lineage>
</organism>
<keyword evidence="11" id="KW-0833">Ubl conjugation pathway</keyword>
<evidence type="ECO:0000256" key="21">
    <source>
        <dbReference type="PROSITE-ProRule" id="PRU00076"/>
    </source>
</evidence>
<dbReference type="InterPro" id="IPR001881">
    <property type="entry name" value="EGF-like_Ca-bd_dom"/>
</dbReference>
<evidence type="ECO:0000256" key="7">
    <source>
        <dbReference type="ARBA" id="ARBA00022723"/>
    </source>
</evidence>
<evidence type="ECO:0000256" key="4">
    <source>
        <dbReference type="ARBA" id="ARBA00022525"/>
    </source>
</evidence>
<dbReference type="Pfam" id="PF00628">
    <property type="entry name" value="PHD"/>
    <property type="match status" value="1"/>
</dbReference>
<feature type="compositionally biased region" description="Basic and acidic residues" evidence="23">
    <location>
        <begin position="757"/>
        <end position="767"/>
    </location>
</feature>
<dbReference type="Proteomes" id="UP000298787">
    <property type="component" value="Chromosome 22"/>
</dbReference>
<dbReference type="GO" id="GO:0005509">
    <property type="term" value="F:calcium ion binding"/>
    <property type="evidence" value="ECO:0007669"/>
    <property type="project" value="InterPro"/>
</dbReference>
<evidence type="ECO:0000256" key="1">
    <source>
        <dbReference type="ARBA" id="ARBA00004123"/>
    </source>
</evidence>
<dbReference type="InterPro" id="IPR019787">
    <property type="entry name" value="Znf_PHD-finger"/>
</dbReference>
<feature type="domain" description="RING-type" evidence="27">
    <location>
        <begin position="43"/>
        <end position="103"/>
    </location>
</feature>
<feature type="compositionally biased region" description="Polar residues" evidence="23">
    <location>
        <begin position="423"/>
        <end position="446"/>
    </location>
</feature>
<keyword evidence="16" id="KW-1015">Disulfide bond</keyword>
<evidence type="ECO:0000256" key="13">
    <source>
        <dbReference type="ARBA" id="ARBA00022837"/>
    </source>
</evidence>
<dbReference type="Pfam" id="PF00643">
    <property type="entry name" value="zf-B_box"/>
    <property type="match status" value="1"/>
</dbReference>
<dbReference type="SMART" id="SM00181">
    <property type="entry name" value="EGF"/>
    <property type="match status" value="8"/>
</dbReference>
<evidence type="ECO:0000259" key="28">
    <source>
        <dbReference type="PROSITE" id="PS50119"/>
    </source>
</evidence>
<dbReference type="Gene3D" id="1.20.920.10">
    <property type="entry name" value="Bromodomain-like"/>
    <property type="match status" value="1"/>
</dbReference>
<dbReference type="InterPro" id="IPR055088">
    <property type="entry name" value="Fibulin_C"/>
</dbReference>
<keyword evidence="9" id="KW-0677">Repeat</keyword>
<dbReference type="PROSITE" id="PS00518">
    <property type="entry name" value="ZF_RING_1"/>
    <property type="match status" value="1"/>
</dbReference>
<feature type="compositionally biased region" description="Low complexity" evidence="23">
    <location>
        <begin position="576"/>
        <end position="587"/>
    </location>
</feature>
<feature type="compositionally biased region" description="Polar residues" evidence="23">
    <location>
        <begin position="498"/>
        <end position="511"/>
    </location>
</feature>
<dbReference type="InterPro" id="IPR027370">
    <property type="entry name" value="Znf-RING_euk"/>
</dbReference>
<keyword evidence="17" id="KW-0325">Glycoprotein</keyword>
<dbReference type="SUPFAM" id="SSF57845">
    <property type="entry name" value="B-box zinc-binding domain"/>
    <property type="match status" value="1"/>
</dbReference>
<dbReference type="Pfam" id="PF13445">
    <property type="entry name" value="zf-RING_UBOX"/>
    <property type="match status" value="1"/>
</dbReference>
<keyword evidence="8" id="KW-0732">Signal</keyword>
<accession>A0A4U5VR94</accession>
<dbReference type="Gene3D" id="3.30.160.60">
    <property type="entry name" value="Classic Zinc Finger"/>
    <property type="match status" value="1"/>
</dbReference>
<evidence type="ECO:0000256" key="14">
    <source>
        <dbReference type="ARBA" id="ARBA00023054"/>
    </source>
</evidence>
<dbReference type="InterPro" id="IPR018097">
    <property type="entry name" value="EGF_Ca-bd_CS"/>
</dbReference>
<dbReference type="InterPro" id="IPR047058">
    <property type="entry name" value="TIF1b_Bbox2_Znf"/>
</dbReference>
<dbReference type="SMART" id="SM00336">
    <property type="entry name" value="BBOX"/>
    <property type="match status" value="2"/>
</dbReference>
<dbReference type="SMART" id="SM00502">
    <property type="entry name" value="BBC"/>
    <property type="match status" value="1"/>
</dbReference>
<keyword evidence="7" id="KW-0479">Metal-binding</keyword>
<dbReference type="PROSITE" id="PS50089">
    <property type="entry name" value="ZF_RING_2"/>
    <property type="match status" value="1"/>
</dbReference>
<dbReference type="FunFam" id="2.10.25.10:FF:000341">
    <property type="entry name" value="Fibulin 2"/>
    <property type="match status" value="1"/>
</dbReference>
<dbReference type="InterPro" id="IPR000152">
    <property type="entry name" value="EGF-type_Asp/Asn_hydroxyl_site"/>
</dbReference>
<dbReference type="FunFam" id="2.10.25.10:FF:000038">
    <property type="entry name" value="Fibrillin 2"/>
    <property type="match status" value="1"/>
</dbReference>
<evidence type="ECO:0000259" key="25">
    <source>
        <dbReference type="PROSITE" id="PS50014"/>
    </source>
</evidence>
<proteinExistence type="inferred from homology"/>
<evidence type="ECO:0000256" key="15">
    <source>
        <dbReference type="ARBA" id="ARBA00023117"/>
    </source>
</evidence>
<comment type="subcellular location">
    <subcellularLocation>
        <location evidence="1">Nucleus</location>
    </subcellularLocation>
    <subcellularLocation>
        <location evidence="2">Secreted</location>
        <location evidence="2">Extracellular space</location>
        <location evidence="2">Extracellular matrix</location>
    </subcellularLocation>
</comment>
<dbReference type="GO" id="GO:0005634">
    <property type="term" value="C:nucleus"/>
    <property type="evidence" value="ECO:0007669"/>
    <property type="project" value="UniProtKB-SubCell"/>
</dbReference>
<keyword evidence="5" id="KW-0272">Extracellular matrix</keyword>
<evidence type="ECO:0000256" key="2">
    <source>
        <dbReference type="ARBA" id="ARBA00004498"/>
    </source>
</evidence>
<name>A0A4U5VR94_COLLU</name>
<keyword evidence="6 21" id="KW-0245">EGF-like domain</keyword>
<dbReference type="PANTHER" id="PTHR45915:SF4">
    <property type="entry name" value="TRANSCRIPTION INTERMEDIARY FACTOR 1-ALPHA"/>
    <property type="match status" value="1"/>
</dbReference>
<dbReference type="SMART" id="SM00184">
    <property type="entry name" value="RING"/>
    <property type="match status" value="1"/>
</dbReference>
<dbReference type="InterPro" id="IPR009030">
    <property type="entry name" value="Growth_fac_rcpt_cys_sf"/>
</dbReference>
<dbReference type="InterPro" id="IPR017907">
    <property type="entry name" value="Znf_RING_CS"/>
</dbReference>
<protein>
    <submittedName>
        <fullName evidence="29">Fibulin-1</fullName>
    </submittedName>
</protein>
<evidence type="ECO:0000256" key="17">
    <source>
        <dbReference type="ARBA" id="ARBA00023180"/>
    </source>
</evidence>
<dbReference type="InterPro" id="IPR013083">
    <property type="entry name" value="Znf_RING/FYVE/PHD"/>
</dbReference>
<comment type="similarity">
    <text evidence="3">Belongs to the fibulin family.</text>
</comment>
<keyword evidence="30" id="KW-1185">Reference proteome</keyword>
<dbReference type="InterPro" id="IPR003649">
    <property type="entry name" value="Bbox_C"/>
</dbReference>
<dbReference type="PROSITE" id="PS50026">
    <property type="entry name" value="EGF_3"/>
    <property type="match status" value="4"/>
</dbReference>
<dbReference type="InterPro" id="IPR000020">
    <property type="entry name" value="Anaphylatoxin/fibulin"/>
</dbReference>
<keyword evidence="12" id="KW-0862">Zinc</keyword>
<dbReference type="InterPro" id="IPR026823">
    <property type="entry name" value="cEGF"/>
</dbReference>
<feature type="domain" description="EGF-like" evidence="26">
    <location>
        <begin position="1343"/>
        <end position="1386"/>
    </location>
</feature>
<keyword evidence="13" id="KW-0106">Calcium</keyword>
<dbReference type="SUPFAM" id="SSF57184">
    <property type="entry name" value="Growth factor receptor domain"/>
    <property type="match status" value="2"/>
</dbReference>
<dbReference type="GO" id="GO:0071944">
    <property type="term" value="C:cell periphery"/>
    <property type="evidence" value="ECO:0007669"/>
    <property type="project" value="UniProtKB-ARBA"/>
</dbReference>
<feature type="coiled-coil region" evidence="22">
    <location>
        <begin position="228"/>
        <end position="255"/>
    </location>
</feature>
<dbReference type="FunFam" id="2.10.25.10:FF:000104">
    <property type="entry name" value="Fibulin-1"/>
    <property type="match status" value="1"/>
</dbReference>
<feature type="compositionally biased region" description="Polar residues" evidence="23">
    <location>
        <begin position="539"/>
        <end position="575"/>
    </location>
</feature>
<dbReference type="SUPFAM" id="SSF57850">
    <property type="entry name" value="RING/U-box"/>
    <property type="match status" value="1"/>
</dbReference>
<dbReference type="InterPro" id="IPR011011">
    <property type="entry name" value="Znf_FYVE_PHD"/>
</dbReference>
<evidence type="ECO:0000313" key="30">
    <source>
        <dbReference type="Proteomes" id="UP000298787"/>
    </source>
</evidence>
<dbReference type="PROSITE" id="PS01187">
    <property type="entry name" value="EGF_CA"/>
    <property type="match status" value="2"/>
</dbReference>
<dbReference type="InterPro" id="IPR000315">
    <property type="entry name" value="Znf_B-box"/>
</dbReference>
<dbReference type="PROSITE" id="PS01186">
    <property type="entry name" value="EGF_2"/>
    <property type="match status" value="2"/>
</dbReference>
<dbReference type="SMART" id="SM00179">
    <property type="entry name" value="EGF_CA"/>
    <property type="match status" value="8"/>
</dbReference>
<feature type="domain" description="EGF-like" evidence="26">
    <location>
        <begin position="1303"/>
        <end position="1342"/>
    </location>
</feature>
<evidence type="ECO:0000256" key="10">
    <source>
        <dbReference type="ARBA" id="ARBA00022771"/>
    </source>
</evidence>
<dbReference type="Pfam" id="PF00439">
    <property type="entry name" value="Bromodomain"/>
    <property type="match status" value="1"/>
</dbReference>
<feature type="domain" description="Anaphylatoxin-like" evidence="24">
    <location>
        <begin position="1031"/>
        <end position="1064"/>
    </location>
</feature>
<dbReference type="PROSITE" id="PS50119">
    <property type="entry name" value="ZF_BBOX"/>
    <property type="match status" value="2"/>
</dbReference>
<evidence type="ECO:0000259" key="24">
    <source>
        <dbReference type="PROSITE" id="PS01178"/>
    </source>
</evidence>
<keyword evidence="4" id="KW-0964">Secreted</keyword>
<dbReference type="InterPro" id="IPR036427">
    <property type="entry name" value="Bromodomain-like_sf"/>
</dbReference>
<feature type="region of interest" description="Disordered" evidence="23">
    <location>
        <begin position="397"/>
        <end position="625"/>
    </location>
</feature>
<dbReference type="InterPro" id="IPR001487">
    <property type="entry name" value="Bromodomain"/>
</dbReference>
<dbReference type="FunFam" id="2.10.25.10:FF:000139">
    <property type="entry name" value="Fibulin-1"/>
    <property type="match status" value="1"/>
</dbReference>
<evidence type="ECO:0000256" key="6">
    <source>
        <dbReference type="ARBA" id="ARBA00022536"/>
    </source>
</evidence>
<dbReference type="CDD" id="cd19829">
    <property type="entry name" value="Bbox2_TIF1b_C-VI"/>
    <property type="match status" value="1"/>
</dbReference>
<dbReference type="SUPFAM" id="SSF47370">
    <property type="entry name" value="Bromodomain"/>
    <property type="match status" value="1"/>
</dbReference>
<evidence type="ECO:0000256" key="20">
    <source>
        <dbReference type="PROSITE-ProRule" id="PRU00035"/>
    </source>
</evidence>
<dbReference type="InterPro" id="IPR000742">
    <property type="entry name" value="EGF"/>
</dbReference>
<dbReference type="CDD" id="cd16585">
    <property type="entry name" value="RING-HC_TIF1_C-VI"/>
    <property type="match status" value="1"/>
</dbReference>
<dbReference type="EMBL" id="CM014099">
    <property type="protein sequence ID" value="TKS90959.1"/>
    <property type="molecule type" value="Genomic_DNA"/>
</dbReference>
<evidence type="ECO:0000256" key="9">
    <source>
        <dbReference type="ARBA" id="ARBA00022737"/>
    </source>
</evidence>
<evidence type="ECO:0000256" key="16">
    <source>
        <dbReference type="ARBA" id="ARBA00023157"/>
    </source>
</evidence>
<dbReference type="SUPFAM" id="SSF57196">
    <property type="entry name" value="EGF/Laminin"/>
    <property type="match status" value="2"/>
</dbReference>
<dbReference type="STRING" id="240159.A0A4U5VR94"/>
<reference evidence="29 30" key="1">
    <citation type="submission" date="2019-01" db="EMBL/GenBank/DDBJ databases">
        <title>Genome Assembly of Collichthys lucidus.</title>
        <authorList>
            <person name="Cai M."/>
            <person name="Xiao S."/>
        </authorList>
    </citation>
    <scope>NUCLEOTIDE SEQUENCE [LARGE SCALE GENOMIC DNA]</scope>
    <source>
        <strain evidence="29">JT15FE1705JMU</strain>
        <tissue evidence="29">Muscle</tissue>
    </source>
</reference>
<evidence type="ECO:0000256" key="18">
    <source>
        <dbReference type="ARBA" id="ARBA00023242"/>
    </source>
</evidence>
<dbReference type="SMART" id="SM00249">
    <property type="entry name" value="PHD"/>
    <property type="match status" value="2"/>
</dbReference>
<dbReference type="InterPro" id="IPR001841">
    <property type="entry name" value="Znf_RING"/>
</dbReference>
<dbReference type="CDD" id="cd15541">
    <property type="entry name" value="PHD_TIF1_like"/>
    <property type="match status" value="1"/>
</dbReference>
<keyword evidence="14 22" id="KW-0175">Coiled coil</keyword>
<dbReference type="FunFam" id="2.10.25.10:FF:000078">
    <property type="entry name" value="Fibulin-1"/>
    <property type="match status" value="1"/>
</dbReference>
<feature type="region of interest" description="Disordered" evidence="23">
    <location>
        <begin position="757"/>
        <end position="776"/>
    </location>
</feature>
<dbReference type="FunFam" id="2.10.25.10:FF:000010">
    <property type="entry name" value="Pro-epidermal growth factor"/>
    <property type="match status" value="1"/>
</dbReference>
<dbReference type="Pfam" id="PF07645">
    <property type="entry name" value="EGF_CA"/>
    <property type="match status" value="4"/>
</dbReference>
<dbReference type="Gene3D" id="2.10.25.10">
    <property type="entry name" value="Laminin"/>
    <property type="match status" value="8"/>
</dbReference>
<dbReference type="GO" id="GO:0005576">
    <property type="term" value="C:extracellular region"/>
    <property type="evidence" value="ECO:0007669"/>
    <property type="project" value="InterPro"/>
</dbReference>
<evidence type="ECO:0000256" key="5">
    <source>
        <dbReference type="ARBA" id="ARBA00022530"/>
    </source>
</evidence>
<dbReference type="PROSITE" id="PS50014">
    <property type="entry name" value="BROMODOMAIN_2"/>
    <property type="match status" value="1"/>
</dbReference>
<feature type="region of interest" description="Disordered" evidence="23">
    <location>
        <begin position="821"/>
        <end position="894"/>
    </location>
</feature>
<dbReference type="FunFam" id="2.10.25.10:FF:000150">
    <property type="entry name" value="Fibulin-1"/>
    <property type="match status" value="1"/>
</dbReference>
<dbReference type="InterPro" id="IPR001965">
    <property type="entry name" value="Znf_PHD"/>
</dbReference>
<dbReference type="PANTHER" id="PTHR45915">
    <property type="entry name" value="TRANSCRIPTION INTERMEDIARY FACTOR"/>
    <property type="match status" value="1"/>
</dbReference>
<feature type="domain" description="B box-type" evidence="28">
    <location>
        <begin position="190"/>
        <end position="231"/>
    </location>
</feature>
<feature type="compositionally biased region" description="Pro residues" evidence="23">
    <location>
        <begin position="463"/>
        <end position="473"/>
    </location>
</feature>
<evidence type="ECO:0000256" key="23">
    <source>
        <dbReference type="SAM" id="MobiDB-lite"/>
    </source>
</evidence>
<keyword evidence="10 19" id="KW-0863">Zinc-finger</keyword>
<dbReference type="InterPro" id="IPR049883">
    <property type="entry name" value="NOTCH1_EGF-like"/>
</dbReference>
<gene>
    <name evidence="29" type="ORF">D9C73_025092</name>
</gene>
<feature type="domain" description="B box-type" evidence="28">
    <location>
        <begin position="130"/>
        <end position="183"/>
    </location>
</feature>
<dbReference type="GO" id="GO:0008270">
    <property type="term" value="F:zinc ion binding"/>
    <property type="evidence" value="ECO:0007669"/>
    <property type="project" value="UniProtKB-KW"/>
</dbReference>
<evidence type="ECO:0000256" key="12">
    <source>
        <dbReference type="ARBA" id="ARBA00022833"/>
    </source>
</evidence>
<evidence type="ECO:0000256" key="19">
    <source>
        <dbReference type="PROSITE-ProRule" id="PRU00024"/>
    </source>
</evidence>
<evidence type="ECO:0000256" key="22">
    <source>
        <dbReference type="SAM" id="Coils"/>
    </source>
</evidence>
<dbReference type="FunFam" id="3.30.160.60:FF:000074">
    <property type="entry name" value="Tripartite motif containing 66"/>
    <property type="match status" value="1"/>
</dbReference>
<dbReference type="SUPFAM" id="SSF57903">
    <property type="entry name" value="FYVE/PHD zinc finger"/>
    <property type="match status" value="1"/>
</dbReference>
<evidence type="ECO:0000259" key="26">
    <source>
        <dbReference type="PROSITE" id="PS50026"/>
    </source>
</evidence>
<dbReference type="Pfam" id="PF22914">
    <property type="entry name" value="Fibulin_C"/>
    <property type="match status" value="2"/>
</dbReference>
<evidence type="ECO:0000256" key="3">
    <source>
        <dbReference type="ARBA" id="ARBA00006127"/>
    </source>
</evidence>
<dbReference type="SMART" id="SM00104">
    <property type="entry name" value="ANATO"/>
    <property type="match status" value="2"/>
</dbReference>
<dbReference type="Gene3D" id="3.30.40.10">
    <property type="entry name" value="Zinc/RING finger domain, C3HC4 (zinc finger)"/>
    <property type="match status" value="2"/>
</dbReference>
<evidence type="ECO:0000256" key="11">
    <source>
        <dbReference type="ARBA" id="ARBA00022786"/>
    </source>
</evidence>
<feature type="domain" description="EGF-like" evidence="26">
    <location>
        <begin position="1220"/>
        <end position="1260"/>
    </location>
</feature>
<feature type="domain" description="EGF-like" evidence="26">
    <location>
        <begin position="1261"/>
        <end position="1302"/>
    </location>
</feature>
<dbReference type="PROSITE" id="PS01177">
    <property type="entry name" value="ANAPHYLATOXIN_1"/>
    <property type="match status" value="2"/>
</dbReference>
<feature type="domain" description="Bromo" evidence="25">
    <location>
        <begin position="722"/>
        <end position="812"/>
    </location>
</feature>
<sequence>MDESGDNVDNDDIVIIVENEAESLPAEEERQKQQGTFGLMDTCPICKLSFHNREPKLLPCLHSFCKRCLPTPFRSADPRRDSQGPVDGNKPPPVGAIRCPVCRQECWEMDVLDNFFVKDSAEVPSSTVEKTSQVCMSCDDNTEATGYCVECVEFLCVTCIEAHQRVKFTRDHTIRQKEEMSPEAVGISTQKPVFCDIHKQEPLKLFCETCDRLTCRDCQLLKHKDHNYQFLEDAYRNHKQYLENMTQQLQEKRKAIEDVSSCISTGLQQVDENRKSVTNEIKRSICNLIMEINRKGKILVNQLEALTKDHEVGLKKQQEDINCLSRHLDHVISFTKWATASHSGTALLYCKRLILFQIHYLMRASCNPSTVPQSSVRFQCRSGFWATNVDLGSLVVERGPGRPPITNHQAGPRAEAPTAALSAAQQRQSTLAQLQMQVDKLSQNPHRQPPPNHWSWYQNVRLPVPPGPPPPTRPIHGGSSPSQGPPNLGQPGRRYGNSHPNPRSPTSSMLHNTGFPPAQSLRDLIHGSSFPPKPMDVLQGTSRYPQPLSTGAPTQPSLHQVQSSVGSSLPDSSTGAQSKPRQQQKAPAPAPVPGSESNAAKEQRPQSAGQPESAKRAEPEEDPNEDWCAVCQNGGELLCCDKCPKVFHLACHIPTLNESPRLDFISSSSSFLVYVASGSAQFCRDLVSPEMEYDCASRDNPVSEGFPPVDRRRCERLLLRLFCNDFSTDFQQAASPSETKRYKELIKTPMDLSIVKRKLESKSKEGEGYGSPEGRPRKWAAQACTLEDYFEEQLKQVYPDRVFPGGREEQMIPPLEDEIDEEEEEMMEEGMAPVEDDKPESPAGKGIPPVEEDLPPDEATAPAEEEKPEPEEKENDTRDEGTDRKAEATEGRLDYLQGSSAPIIQCSDIIARTQTIRGGKHLKLGPMAQWTILLFSLYGVVHGQELQLPTVQECCKDGRDRALGGQDCTILPLISSAHICRIAQEQCCAAAARDLLCDNGIKMAREQGACERPFFQGDPWETKISKTCCDCCVFGLMTASQGSGCELQGLLLGRRCTHTAKTCCGKNTTEEIKPDGVKNDVNECLTNRHNCVGGQVCINTEGSFRCQRETSCGTGYELKDDNSCYDIDECVLGSHNCAPDFICTNTVGSFRCHPREKCAGGFIQDAAGSCIDINECVAHTSPCLPGQTCINTMGSYTCRRNTVTCGRGYHLTHDGARCEDVDECRAGNVCGDHGCINLVGTYRCECRSGFLFNSITKLCEDINECRHYPGRLCAHKCENTEGSYQCTCTIGFKLSHDGRNCEDVNECEANPCSQECSNVYGSYQCYCRRGYQLSDMDGITCEDIDECALPTGGHVCSYRCSNAPGSFYCTCPPTGYTLAPNGRTCQDIDECATGSHTCSVSESCFNIQGGFRCLSFTCPPNFRQASWGRCERVTCEFTQDPASCFLLPLRISFYNISFPTNTPIPANVFRMGPSNSVPGDKMLLSIVSGDEDGYFVVQQQAHGGEISLHRALTQPRDFFLTVEMRLIRYGKAHLYMAKIAVSRQDASVGVRCIKACQPNDISCNLDPVHLVTHTSLSLPTFRDFSQPEDIVFLRTVALANPVPLPGATDVFFDILATDDQQSFDVEKRSHQGIIIGVVRQVKPIIGPRDLVVEVAMNYVKSGVISHRNIVVIHVFVSEFWF</sequence>
<dbReference type="GO" id="GO:0000785">
    <property type="term" value="C:chromatin"/>
    <property type="evidence" value="ECO:0007669"/>
    <property type="project" value="TreeGrafter"/>
</dbReference>
<keyword evidence="18" id="KW-0539">Nucleus</keyword>
<dbReference type="CDD" id="cd00054">
    <property type="entry name" value="EGF_CA"/>
    <property type="match status" value="8"/>
</dbReference>
<evidence type="ECO:0000259" key="27">
    <source>
        <dbReference type="PROSITE" id="PS50089"/>
    </source>
</evidence>
<evidence type="ECO:0000313" key="29">
    <source>
        <dbReference type="EMBL" id="TKS90959.1"/>
    </source>
</evidence>
<keyword evidence="15 20" id="KW-0103">Bromodomain</keyword>
<dbReference type="Pfam" id="PF12662">
    <property type="entry name" value="cEGF"/>
    <property type="match status" value="3"/>
</dbReference>
<dbReference type="GO" id="GO:0030855">
    <property type="term" value="P:epithelial cell differentiation"/>
    <property type="evidence" value="ECO:0007669"/>
    <property type="project" value="UniProtKB-ARBA"/>
</dbReference>
<feature type="compositionally biased region" description="Basic and acidic residues" evidence="23">
    <location>
        <begin position="875"/>
        <end position="893"/>
    </location>
</feature>
<evidence type="ECO:0000256" key="8">
    <source>
        <dbReference type="ARBA" id="ARBA00022729"/>
    </source>
</evidence>
<dbReference type="PROSITE" id="PS00010">
    <property type="entry name" value="ASX_HYDROXYL"/>
    <property type="match status" value="4"/>
</dbReference>